<name>A0AA39VIY6_ACESA</name>
<organism evidence="2 3">
    <name type="scientific">Acer saccharum</name>
    <name type="common">Sugar maple</name>
    <dbReference type="NCBI Taxonomy" id="4024"/>
    <lineage>
        <taxon>Eukaryota</taxon>
        <taxon>Viridiplantae</taxon>
        <taxon>Streptophyta</taxon>
        <taxon>Embryophyta</taxon>
        <taxon>Tracheophyta</taxon>
        <taxon>Spermatophyta</taxon>
        <taxon>Magnoliopsida</taxon>
        <taxon>eudicotyledons</taxon>
        <taxon>Gunneridae</taxon>
        <taxon>Pentapetalae</taxon>
        <taxon>rosids</taxon>
        <taxon>malvids</taxon>
        <taxon>Sapindales</taxon>
        <taxon>Sapindaceae</taxon>
        <taxon>Hippocastanoideae</taxon>
        <taxon>Acereae</taxon>
        <taxon>Acer</taxon>
    </lineage>
</organism>
<sequence>MEEDPAQMEHEQVDHDEGINEERVEQQQQSQVWAQVELSLLQEQDSLVPQQPEQQFQRSIALDKPKRERKKPEKYGFDQDEVNYALNVSQGDPTTDWVESKEVTLEKVHTEENASDYLTKPVTAKKFKFCLNSLNLITC</sequence>
<proteinExistence type="predicted"/>
<gene>
    <name evidence="2" type="ORF">LWI29_021223</name>
</gene>
<evidence type="ECO:0000313" key="3">
    <source>
        <dbReference type="Proteomes" id="UP001168877"/>
    </source>
</evidence>
<feature type="compositionally biased region" description="Basic and acidic residues" evidence="1">
    <location>
        <begin position="7"/>
        <end position="25"/>
    </location>
</feature>
<keyword evidence="3" id="KW-1185">Reference proteome</keyword>
<evidence type="ECO:0000256" key="1">
    <source>
        <dbReference type="SAM" id="MobiDB-lite"/>
    </source>
</evidence>
<reference evidence="2" key="1">
    <citation type="journal article" date="2022" name="Plant J.">
        <title>Strategies of tolerance reflected in two North American maple genomes.</title>
        <authorList>
            <person name="McEvoy S.L."/>
            <person name="Sezen U.U."/>
            <person name="Trouern-Trend A."/>
            <person name="McMahon S.M."/>
            <person name="Schaberg P.G."/>
            <person name="Yang J."/>
            <person name="Wegrzyn J.L."/>
            <person name="Swenson N.G."/>
        </authorList>
    </citation>
    <scope>NUCLEOTIDE SEQUENCE</scope>
    <source>
        <strain evidence="2">NS2018</strain>
    </source>
</reference>
<comment type="caution">
    <text evidence="2">The sequence shown here is derived from an EMBL/GenBank/DDBJ whole genome shotgun (WGS) entry which is preliminary data.</text>
</comment>
<dbReference type="EMBL" id="JAUESC010000384">
    <property type="protein sequence ID" value="KAK0582072.1"/>
    <property type="molecule type" value="Genomic_DNA"/>
</dbReference>
<reference evidence="2" key="2">
    <citation type="submission" date="2023-06" db="EMBL/GenBank/DDBJ databases">
        <authorList>
            <person name="Swenson N.G."/>
            <person name="Wegrzyn J.L."/>
            <person name="Mcevoy S.L."/>
        </authorList>
    </citation>
    <scope>NUCLEOTIDE SEQUENCE</scope>
    <source>
        <strain evidence="2">NS2018</strain>
        <tissue evidence="2">Leaf</tissue>
    </source>
</reference>
<protein>
    <submittedName>
        <fullName evidence="2">Uncharacterized protein</fullName>
    </submittedName>
</protein>
<feature type="region of interest" description="Disordered" evidence="1">
    <location>
        <begin position="1"/>
        <end position="28"/>
    </location>
</feature>
<feature type="compositionally biased region" description="Basic and acidic residues" evidence="1">
    <location>
        <begin position="61"/>
        <end position="77"/>
    </location>
</feature>
<dbReference type="Proteomes" id="UP001168877">
    <property type="component" value="Unassembled WGS sequence"/>
</dbReference>
<evidence type="ECO:0000313" key="2">
    <source>
        <dbReference type="EMBL" id="KAK0582072.1"/>
    </source>
</evidence>
<feature type="compositionally biased region" description="Polar residues" evidence="1">
    <location>
        <begin position="47"/>
        <end position="58"/>
    </location>
</feature>
<accession>A0AA39VIY6</accession>
<dbReference type="AlphaFoldDB" id="A0AA39VIY6"/>
<feature type="region of interest" description="Disordered" evidence="1">
    <location>
        <begin position="47"/>
        <end position="77"/>
    </location>
</feature>